<comment type="caution">
    <text evidence="2">The sequence shown here is derived from an EMBL/GenBank/DDBJ whole genome shotgun (WGS) entry which is preliminary data.</text>
</comment>
<accession>A0A927RIF2</accession>
<organism evidence="2 3">
    <name type="scientific">Actinopolymorpha pittospori</name>
    <dbReference type="NCBI Taxonomy" id="648752"/>
    <lineage>
        <taxon>Bacteria</taxon>
        <taxon>Bacillati</taxon>
        <taxon>Actinomycetota</taxon>
        <taxon>Actinomycetes</taxon>
        <taxon>Propionibacteriales</taxon>
        <taxon>Actinopolymorphaceae</taxon>
        <taxon>Actinopolymorpha</taxon>
    </lineage>
</organism>
<name>A0A927RIF2_9ACTN</name>
<evidence type="ECO:0000313" key="2">
    <source>
        <dbReference type="EMBL" id="MBE1606121.1"/>
    </source>
</evidence>
<keyword evidence="3" id="KW-1185">Reference proteome</keyword>
<gene>
    <name evidence="2" type="ORF">HEB94_002969</name>
</gene>
<evidence type="ECO:0000256" key="1">
    <source>
        <dbReference type="SAM" id="MobiDB-lite"/>
    </source>
</evidence>
<sequence>MRPDHTVDRVTPGHRARVARSVMHKIKDASTDSQGVIVKSPIRAIRFGLCESQIPRVERRRHMLQRQQGQVALAVVAPGSDPDGAPESGSRSTGRLAGGPPARVLSLLGKRMPGA</sequence>
<dbReference type="Proteomes" id="UP000638648">
    <property type="component" value="Unassembled WGS sequence"/>
</dbReference>
<reference evidence="2" key="1">
    <citation type="submission" date="2020-10" db="EMBL/GenBank/DDBJ databases">
        <title>Sequencing the genomes of 1000 actinobacteria strains.</title>
        <authorList>
            <person name="Klenk H.-P."/>
        </authorList>
    </citation>
    <scope>NUCLEOTIDE SEQUENCE</scope>
    <source>
        <strain evidence="2">DSM 45354</strain>
    </source>
</reference>
<dbReference type="EMBL" id="JADBEM010000001">
    <property type="protein sequence ID" value="MBE1606121.1"/>
    <property type="molecule type" value="Genomic_DNA"/>
</dbReference>
<protein>
    <submittedName>
        <fullName evidence="2">Uncharacterized protein</fullName>
    </submittedName>
</protein>
<evidence type="ECO:0000313" key="3">
    <source>
        <dbReference type="Proteomes" id="UP000638648"/>
    </source>
</evidence>
<dbReference type="AlphaFoldDB" id="A0A927RIF2"/>
<feature type="region of interest" description="Disordered" evidence="1">
    <location>
        <begin position="76"/>
        <end position="115"/>
    </location>
</feature>
<proteinExistence type="predicted"/>